<comment type="caution">
    <text evidence="8">The sequence shown here is derived from an EMBL/GenBank/DDBJ whole genome shotgun (WGS) entry which is preliminary data.</text>
</comment>
<feature type="compositionally biased region" description="Low complexity" evidence="5">
    <location>
        <begin position="238"/>
        <end position="270"/>
    </location>
</feature>
<dbReference type="OrthoDB" id="5347452at2759"/>
<dbReference type="InterPro" id="IPR051694">
    <property type="entry name" value="Immunoregulatory_rcpt-like"/>
</dbReference>
<accession>A0A9W9VNU6</accession>
<evidence type="ECO:0000256" key="3">
    <source>
        <dbReference type="ARBA" id="ARBA00022989"/>
    </source>
</evidence>
<keyword evidence="2 6" id="KW-0812">Transmembrane</keyword>
<proteinExistence type="predicted"/>
<protein>
    <recommendedName>
        <fullName evidence="10">Mid2 domain-containing protein</fullName>
    </recommendedName>
</protein>
<keyword evidence="9" id="KW-1185">Reference proteome</keyword>
<keyword evidence="4 6" id="KW-0472">Membrane</keyword>
<sequence>MMLWRRAAGLCGLAFLPVTWAITFPGTEPTATGHAALQPDYPEPTAGVNHKRGSSFLRRDDNDEDAFVSSFIAAESSLLYFPSASTTVTSWMPQSVCGYIDGVWDDYSSIRCQDNYQCVFHTSDSHYPGMVGCCDGGKPEDCAWETLDITDYGCDYTKTTQTLALIAVVDTWDTNSASGSIHSATQAGTATTTDLEAIYPTVAAIRPQVVDASWIDIYVSGTAATSEKVDKATSVQISGSSSASETATSESDLSSSNSGSKSGGSSKSTNTGAIIGGVVGGVVGAAGIAAAGFMFFLLKKKRKQAEAGAYQPGEGNGGTMPPPPPPLDDVAMAMPQPMHEVEGNTPQKYAEVDGYAAEHKFPSEVVGSDITGKTYEIDSRNYVAELPGTDGGLHNR</sequence>
<feature type="signal peptide" evidence="7">
    <location>
        <begin position="1"/>
        <end position="21"/>
    </location>
</feature>
<evidence type="ECO:0000256" key="5">
    <source>
        <dbReference type="SAM" id="MobiDB-lite"/>
    </source>
</evidence>
<keyword evidence="7" id="KW-0732">Signal</keyword>
<reference evidence="8" key="1">
    <citation type="submission" date="2022-12" db="EMBL/GenBank/DDBJ databases">
        <authorList>
            <person name="Petersen C."/>
        </authorList>
    </citation>
    <scope>NUCLEOTIDE SEQUENCE</scope>
    <source>
        <strain evidence="8">IBT 29677</strain>
    </source>
</reference>
<keyword evidence="3 6" id="KW-1133">Transmembrane helix</keyword>
<evidence type="ECO:0000256" key="7">
    <source>
        <dbReference type="SAM" id="SignalP"/>
    </source>
</evidence>
<dbReference type="GeneID" id="81372719"/>
<evidence type="ECO:0000256" key="4">
    <source>
        <dbReference type="ARBA" id="ARBA00023136"/>
    </source>
</evidence>
<gene>
    <name evidence="8" type="ORF">N7509_009102</name>
</gene>
<name>A0A9W9VNU6_9EURO</name>
<dbReference type="PANTHER" id="PTHR15549">
    <property type="entry name" value="PAIRED IMMUNOGLOBULIN-LIKE TYPE 2 RECEPTOR"/>
    <property type="match status" value="1"/>
</dbReference>
<dbReference type="EMBL" id="JAPZBU010000009">
    <property type="protein sequence ID" value="KAJ5386561.1"/>
    <property type="molecule type" value="Genomic_DNA"/>
</dbReference>
<evidence type="ECO:0000256" key="1">
    <source>
        <dbReference type="ARBA" id="ARBA00004167"/>
    </source>
</evidence>
<comment type="subcellular location">
    <subcellularLocation>
        <location evidence="1">Membrane</location>
        <topology evidence="1">Single-pass membrane protein</topology>
    </subcellularLocation>
</comment>
<dbReference type="GO" id="GO:0071944">
    <property type="term" value="C:cell periphery"/>
    <property type="evidence" value="ECO:0007669"/>
    <property type="project" value="UniProtKB-ARBA"/>
</dbReference>
<dbReference type="GO" id="GO:0016020">
    <property type="term" value="C:membrane"/>
    <property type="evidence" value="ECO:0007669"/>
    <property type="project" value="UniProtKB-SubCell"/>
</dbReference>
<evidence type="ECO:0008006" key="10">
    <source>
        <dbReference type="Google" id="ProtNLM"/>
    </source>
</evidence>
<reference evidence="8" key="2">
    <citation type="journal article" date="2023" name="IMA Fungus">
        <title>Comparative genomic study of the Penicillium genus elucidates a diverse pangenome and 15 lateral gene transfer events.</title>
        <authorList>
            <person name="Petersen C."/>
            <person name="Sorensen T."/>
            <person name="Nielsen M.R."/>
            <person name="Sondergaard T.E."/>
            <person name="Sorensen J.L."/>
            <person name="Fitzpatrick D.A."/>
            <person name="Frisvad J.C."/>
            <person name="Nielsen K.L."/>
        </authorList>
    </citation>
    <scope>NUCLEOTIDE SEQUENCE</scope>
    <source>
        <strain evidence="8">IBT 29677</strain>
    </source>
</reference>
<organism evidence="8 9">
    <name type="scientific">Penicillium cosmopolitanum</name>
    <dbReference type="NCBI Taxonomy" id="1131564"/>
    <lineage>
        <taxon>Eukaryota</taxon>
        <taxon>Fungi</taxon>
        <taxon>Dikarya</taxon>
        <taxon>Ascomycota</taxon>
        <taxon>Pezizomycotina</taxon>
        <taxon>Eurotiomycetes</taxon>
        <taxon>Eurotiomycetidae</taxon>
        <taxon>Eurotiales</taxon>
        <taxon>Aspergillaceae</taxon>
        <taxon>Penicillium</taxon>
    </lineage>
</organism>
<feature type="chain" id="PRO_5040809987" description="Mid2 domain-containing protein" evidence="7">
    <location>
        <begin position="22"/>
        <end position="396"/>
    </location>
</feature>
<feature type="transmembrane region" description="Helical" evidence="6">
    <location>
        <begin position="274"/>
        <end position="298"/>
    </location>
</feature>
<evidence type="ECO:0000256" key="6">
    <source>
        <dbReference type="SAM" id="Phobius"/>
    </source>
</evidence>
<dbReference type="Proteomes" id="UP001147747">
    <property type="component" value="Unassembled WGS sequence"/>
</dbReference>
<evidence type="ECO:0000256" key="2">
    <source>
        <dbReference type="ARBA" id="ARBA00022692"/>
    </source>
</evidence>
<evidence type="ECO:0000313" key="8">
    <source>
        <dbReference type="EMBL" id="KAJ5386561.1"/>
    </source>
</evidence>
<dbReference type="PANTHER" id="PTHR15549:SF30">
    <property type="entry name" value="MID2 DOMAIN-CONTAINING PROTEIN"/>
    <property type="match status" value="1"/>
</dbReference>
<dbReference type="AlphaFoldDB" id="A0A9W9VNU6"/>
<dbReference type="RefSeq" id="XP_056484359.1">
    <property type="nucleotide sequence ID" value="XM_056633739.1"/>
</dbReference>
<feature type="region of interest" description="Disordered" evidence="5">
    <location>
        <begin position="230"/>
        <end position="270"/>
    </location>
</feature>
<evidence type="ECO:0000313" key="9">
    <source>
        <dbReference type="Proteomes" id="UP001147747"/>
    </source>
</evidence>